<keyword evidence="4" id="KW-1185">Reference proteome</keyword>
<dbReference type="Proteomes" id="UP000321776">
    <property type="component" value="Unassembled WGS sequence"/>
</dbReference>
<name>A0A5C6VMS3_9BURK</name>
<comment type="caution">
    <text evidence="2">The sequence shown here is derived from an EMBL/GenBank/DDBJ whole genome shotgun (WGS) entry which is preliminary data.</text>
</comment>
<dbReference type="Proteomes" id="UP001481677">
    <property type="component" value="Unassembled WGS sequence"/>
</dbReference>
<dbReference type="EMBL" id="VOQS01000001">
    <property type="protein sequence ID" value="TXC86189.1"/>
    <property type="molecule type" value="Genomic_DNA"/>
</dbReference>
<sequence length="97" mass="10749">MSDAAAPRRVQIEALPTELYRAFWHDGLPRNIHVLRESRARGLSPAITQSPAAITPMHAPATRPIKYAILTSRKGIVDEDGHRRLQSAIRLPCQSAC</sequence>
<accession>A0A5C6VMS3</accession>
<evidence type="ECO:0000313" key="3">
    <source>
        <dbReference type="Proteomes" id="UP000321776"/>
    </source>
</evidence>
<protein>
    <submittedName>
        <fullName evidence="2">Uncharacterized protein</fullName>
    </submittedName>
</protein>
<reference evidence="1 4" key="3">
    <citation type="submission" date="2024-01" db="EMBL/GenBank/DDBJ databases">
        <title>The diversity of rhizobia nodulating Mimosa spp. in eleven states of Brazil covering several biomes is determined by host plant, location, and edaphic factors.</title>
        <authorList>
            <person name="Rouws L."/>
            <person name="Barauna A."/>
            <person name="Beukes C."/>
            <person name="De Faria S.M."/>
            <person name="Gross E."/>
            <person name="Dos Reis Junior F.B."/>
            <person name="Simon M."/>
            <person name="Maluk M."/>
            <person name="Odee D.W."/>
            <person name="Kenicer G."/>
            <person name="Young J.P.W."/>
            <person name="Reis V.M."/>
            <person name="Zilli J."/>
            <person name="James E.K."/>
        </authorList>
    </citation>
    <scope>NUCLEOTIDE SEQUENCE [LARGE SCALE GENOMIC DNA]</scope>
    <source>
        <strain evidence="1 4">JPY530</strain>
    </source>
</reference>
<evidence type="ECO:0000313" key="1">
    <source>
        <dbReference type="EMBL" id="MEM5342746.1"/>
    </source>
</evidence>
<dbReference type="AlphaFoldDB" id="A0A5C6VMS3"/>
<dbReference type="EMBL" id="JAZHGA010000018">
    <property type="protein sequence ID" value="MEM5342746.1"/>
    <property type="molecule type" value="Genomic_DNA"/>
</dbReference>
<evidence type="ECO:0000313" key="2">
    <source>
        <dbReference type="EMBL" id="TXC86189.1"/>
    </source>
</evidence>
<evidence type="ECO:0000313" key="4">
    <source>
        <dbReference type="Proteomes" id="UP001481677"/>
    </source>
</evidence>
<organism evidence="2 3">
    <name type="scientific">Paraburkholderia azotifigens</name>
    <dbReference type="NCBI Taxonomy" id="2057004"/>
    <lineage>
        <taxon>Bacteria</taxon>
        <taxon>Pseudomonadati</taxon>
        <taxon>Pseudomonadota</taxon>
        <taxon>Betaproteobacteria</taxon>
        <taxon>Burkholderiales</taxon>
        <taxon>Burkholderiaceae</taxon>
        <taxon>Paraburkholderia</taxon>
    </lineage>
</organism>
<reference evidence="2 3" key="1">
    <citation type="journal article" date="2018" name="Int. J. Syst. Evol. Microbiol.">
        <title>Paraburkholderia azotifigens sp. nov., a nitrogen-fixing bacterium isolated from paddy soil.</title>
        <authorList>
            <person name="Choi G.M."/>
            <person name="Im W.T."/>
        </authorList>
    </citation>
    <scope>NUCLEOTIDE SEQUENCE [LARGE SCALE GENOMIC DNA]</scope>
    <source>
        <strain evidence="2 3">NF 2-5-3</strain>
    </source>
</reference>
<reference evidence="2" key="2">
    <citation type="submission" date="2019-08" db="EMBL/GenBank/DDBJ databases">
        <authorList>
            <person name="Im W.-T."/>
        </authorList>
    </citation>
    <scope>NUCLEOTIDE SEQUENCE</scope>
    <source>
        <strain evidence="2">NF 2-5-3</strain>
    </source>
</reference>
<gene>
    <name evidence="2" type="ORF">FRZ40_00570</name>
    <name evidence="1" type="ORF">V4C56_24390</name>
</gene>
<dbReference type="RefSeq" id="WP_147232978.1">
    <property type="nucleotide sequence ID" value="NZ_JAZHFZ010000017.1"/>
</dbReference>
<proteinExistence type="predicted"/>